<dbReference type="PRINTS" id="PR00075">
    <property type="entry name" value="FACDDSATRASE"/>
</dbReference>
<keyword evidence="8" id="KW-0408">Iron</keyword>
<dbReference type="Proteomes" id="UP001168990">
    <property type="component" value="Unassembled WGS sequence"/>
</dbReference>
<evidence type="ECO:0000313" key="16">
    <source>
        <dbReference type="Proteomes" id="UP001168990"/>
    </source>
</evidence>
<dbReference type="AlphaFoldDB" id="A0AA39F781"/>
<comment type="cofactor">
    <cofactor evidence="12">
        <name>Fe(2+)</name>
        <dbReference type="ChEBI" id="CHEBI:29033"/>
    </cofactor>
</comment>
<proteinExistence type="inferred from homology"/>
<dbReference type="Pfam" id="PF00487">
    <property type="entry name" value="FA_desaturase"/>
    <property type="match status" value="1"/>
</dbReference>
<sequence length="334" mass="39598">MPPNTSSSAIPNEPVHHQNHEITSMEMTLKKPKKWYEFETKIKWGNSIIIVVLHCLCFYYAITFPYRQHPFLFFWGYLVGELGGIGITAGAHRLWAHRSYKAKLPLRIILAILFYSAGMNKMYYWVRDHRTHHKYTDTEADPHDSTRGFWFSHVGWLMMKKKDIVRERGRKIDMTDILEDPVIRFCDKYYAIIAPLLFIFFPIFIPVYFFNQSLKYTIISQLFVRYPCILNATWSVNSFAHLFGYHSYDKNIRPGENLWVSFFAAGEGWHNYHHVFPWDYRAAEFKSFFFNLTSLLIDLFAKIGWAYDLKQVEPEQIQKVVEQKGDGTHLSYKK</sequence>
<evidence type="ECO:0000256" key="4">
    <source>
        <dbReference type="ARBA" id="ARBA00022692"/>
    </source>
</evidence>
<dbReference type="InterPro" id="IPR015876">
    <property type="entry name" value="Acyl-CoA_DS"/>
</dbReference>
<organism evidence="15 16">
    <name type="scientific">Microctonus aethiopoides</name>
    <dbReference type="NCBI Taxonomy" id="144406"/>
    <lineage>
        <taxon>Eukaryota</taxon>
        <taxon>Metazoa</taxon>
        <taxon>Ecdysozoa</taxon>
        <taxon>Arthropoda</taxon>
        <taxon>Hexapoda</taxon>
        <taxon>Insecta</taxon>
        <taxon>Pterygota</taxon>
        <taxon>Neoptera</taxon>
        <taxon>Endopterygota</taxon>
        <taxon>Hymenoptera</taxon>
        <taxon>Apocrita</taxon>
        <taxon>Ichneumonoidea</taxon>
        <taxon>Braconidae</taxon>
        <taxon>Euphorinae</taxon>
        <taxon>Microctonus</taxon>
    </lineage>
</organism>
<dbReference type="GO" id="GO:0004768">
    <property type="term" value="F:stearoyl-CoA 9-desaturase activity"/>
    <property type="evidence" value="ECO:0007669"/>
    <property type="project" value="TreeGrafter"/>
</dbReference>
<keyword evidence="16" id="KW-1185">Reference proteome</keyword>
<dbReference type="GO" id="GO:0005506">
    <property type="term" value="F:iron ion binding"/>
    <property type="evidence" value="ECO:0007669"/>
    <property type="project" value="TreeGrafter"/>
</dbReference>
<evidence type="ECO:0000256" key="6">
    <source>
        <dbReference type="ARBA" id="ARBA00022989"/>
    </source>
</evidence>
<feature type="domain" description="Fatty acid desaturase" evidence="14">
    <location>
        <begin position="74"/>
        <end position="277"/>
    </location>
</feature>
<evidence type="ECO:0000256" key="11">
    <source>
        <dbReference type="ARBA" id="ARBA00023160"/>
    </source>
</evidence>
<reference evidence="15" key="1">
    <citation type="journal article" date="2023" name="bioRxiv">
        <title>Scaffold-level genome assemblies of two parasitoid biocontrol wasps reveal the parthenogenesis mechanism and an associated novel virus.</title>
        <authorList>
            <person name="Inwood S."/>
            <person name="Skelly J."/>
            <person name="Guhlin J."/>
            <person name="Harrop T."/>
            <person name="Goldson S."/>
            <person name="Dearden P."/>
        </authorList>
    </citation>
    <scope>NUCLEOTIDE SEQUENCE</scope>
    <source>
        <strain evidence="15">Irish</strain>
        <tissue evidence="15">Whole body</tissue>
    </source>
</reference>
<dbReference type="PANTHER" id="PTHR11351">
    <property type="entry name" value="ACYL-COA DESATURASE"/>
    <property type="match status" value="1"/>
</dbReference>
<comment type="caution">
    <text evidence="15">The sequence shown here is derived from an EMBL/GenBank/DDBJ whole genome shotgun (WGS) entry which is preliminary data.</text>
</comment>
<evidence type="ECO:0000256" key="10">
    <source>
        <dbReference type="ARBA" id="ARBA00023136"/>
    </source>
</evidence>
<accession>A0AA39F781</accession>
<gene>
    <name evidence="15" type="ORF">PV328_002879</name>
</gene>
<dbReference type="CDD" id="cd03505">
    <property type="entry name" value="Delta9-FADS-like"/>
    <property type="match status" value="1"/>
</dbReference>
<evidence type="ECO:0000256" key="13">
    <source>
        <dbReference type="SAM" id="Phobius"/>
    </source>
</evidence>
<evidence type="ECO:0000256" key="5">
    <source>
        <dbReference type="ARBA" id="ARBA00022832"/>
    </source>
</evidence>
<feature type="transmembrane region" description="Helical" evidence="13">
    <location>
        <begin position="74"/>
        <end position="96"/>
    </location>
</feature>
<dbReference type="InterPro" id="IPR005804">
    <property type="entry name" value="FA_desaturase_dom"/>
</dbReference>
<keyword evidence="9" id="KW-0443">Lipid metabolism</keyword>
<evidence type="ECO:0000256" key="12">
    <source>
        <dbReference type="RuleBase" id="RU000581"/>
    </source>
</evidence>
<evidence type="ECO:0000256" key="8">
    <source>
        <dbReference type="ARBA" id="ARBA00023004"/>
    </source>
</evidence>
<keyword evidence="5" id="KW-0276">Fatty acid metabolism</keyword>
<comment type="subcellular location">
    <subcellularLocation>
        <location evidence="1">Membrane</location>
        <topology evidence="1">Multi-pass membrane protein</topology>
    </subcellularLocation>
</comment>
<keyword evidence="4 12" id="KW-0812">Transmembrane</keyword>
<reference evidence="15" key="2">
    <citation type="submission" date="2023-03" db="EMBL/GenBank/DDBJ databases">
        <authorList>
            <person name="Inwood S.N."/>
            <person name="Skelly J.G."/>
            <person name="Guhlin J."/>
            <person name="Harrop T.W.R."/>
            <person name="Goldson S.G."/>
            <person name="Dearden P.K."/>
        </authorList>
    </citation>
    <scope>NUCLEOTIDE SEQUENCE</scope>
    <source>
        <strain evidence="15">Irish</strain>
        <tissue evidence="15">Whole body</tissue>
    </source>
</reference>
<evidence type="ECO:0000256" key="2">
    <source>
        <dbReference type="ARBA" id="ARBA00009295"/>
    </source>
</evidence>
<feature type="transmembrane region" description="Helical" evidence="13">
    <location>
        <begin position="108"/>
        <end position="126"/>
    </location>
</feature>
<name>A0AA39F781_9HYME</name>
<comment type="domain">
    <text evidence="12">The histidine box domains are involved in binding the catalytic metal ions.</text>
</comment>
<keyword evidence="3 12" id="KW-0444">Lipid biosynthesis</keyword>
<keyword evidence="10 13" id="KW-0472">Membrane</keyword>
<feature type="transmembrane region" description="Helical" evidence="13">
    <location>
        <begin position="44"/>
        <end position="62"/>
    </location>
</feature>
<keyword evidence="7 12" id="KW-0560">Oxidoreductase</keyword>
<keyword evidence="6 13" id="KW-1133">Transmembrane helix</keyword>
<evidence type="ECO:0000259" key="14">
    <source>
        <dbReference type="Pfam" id="PF00487"/>
    </source>
</evidence>
<feature type="transmembrane region" description="Helical" evidence="13">
    <location>
        <begin position="189"/>
        <end position="210"/>
    </location>
</feature>
<comment type="similarity">
    <text evidence="2 12">Belongs to the fatty acid desaturase type 1 family.</text>
</comment>
<evidence type="ECO:0000256" key="1">
    <source>
        <dbReference type="ARBA" id="ARBA00004141"/>
    </source>
</evidence>
<protein>
    <recommendedName>
        <fullName evidence="14">Fatty acid desaturase domain-containing protein</fullName>
    </recommendedName>
</protein>
<dbReference type="GO" id="GO:0006636">
    <property type="term" value="P:unsaturated fatty acid biosynthetic process"/>
    <property type="evidence" value="ECO:0007669"/>
    <property type="project" value="TreeGrafter"/>
</dbReference>
<dbReference type="GO" id="GO:0005789">
    <property type="term" value="C:endoplasmic reticulum membrane"/>
    <property type="evidence" value="ECO:0007669"/>
    <property type="project" value="TreeGrafter"/>
</dbReference>
<evidence type="ECO:0000256" key="7">
    <source>
        <dbReference type="ARBA" id="ARBA00023002"/>
    </source>
</evidence>
<dbReference type="PANTHER" id="PTHR11351:SF21">
    <property type="entry name" value="GH07782P"/>
    <property type="match status" value="1"/>
</dbReference>
<evidence type="ECO:0000256" key="3">
    <source>
        <dbReference type="ARBA" id="ARBA00022516"/>
    </source>
</evidence>
<evidence type="ECO:0000313" key="15">
    <source>
        <dbReference type="EMBL" id="KAK0164227.1"/>
    </source>
</evidence>
<evidence type="ECO:0000256" key="9">
    <source>
        <dbReference type="ARBA" id="ARBA00023098"/>
    </source>
</evidence>
<keyword evidence="11 12" id="KW-0275">Fatty acid biosynthesis</keyword>
<dbReference type="EMBL" id="JAQQBS010001422">
    <property type="protein sequence ID" value="KAK0164227.1"/>
    <property type="molecule type" value="Genomic_DNA"/>
</dbReference>